<dbReference type="SUPFAM" id="SSF74784">
    <property type="entry name" value="Translin"/>
    <property type="match status" value="1"/>
</dbReference>
<reference evidence="2 3" key="1">
    <citation type="journal article" date="2021" name="Elife">
        <title>Chloroplast acquisition without the gene transfer in kleptoplastic sea slugs, Plakobranchus ocellatus.</title>
        <authorList>
            <person name="Maeda T."/>
            <person name="Takahashi S."/>
            <person name="Yoshida T."/>
            <person name="Shimamura S."/>
            <person name="Takaki Y."/>
            <person name="Nagai Y."/>
            <person name="Toyoda A."/>
            <person name="Suzuki Y."/>
            <person name="Arimoto A."/>
            <person name="Ishii H."/>
            <person name="Satoh N."/>
            <person name="Nishiyama T."/>
            <person name="Hasebe M."/>
            <person name="Maruyama T."/>
            <person name="Minagawa J."/>
            <person name="Obokata J."/>
            <person name="Shigenobu S."/>
        </authorList>
    </citation>
    <scope>NUCLEOTIDE SEQUENCE [LARGE SCALE GENOMIC DNA]</scope>
</reference>
<evidence type="ECO:0000313" key="2">
    <source>
        <dbReference type="EMBL" id="GFO00118.1"/>
    </source>
</evidence>
<feature type="compositionally biased region" description="Basic and acidic residues" evidence="1">
    <location>
        <begin position="25"/>
        <end position="35"/>
    </location>
</feature>
<dbReference type="InterPro" id="IPR002848">
    <property type="entry name" value="Translin_fam"/>
</dbReference>
<keyword evidence="3" id="KW-1185">Reference proteome</keyword>
<dbReference type="Proteomes" id="UP000735302">
    <property type="component" value="Unassembled WGS sequence"/>
</dbReference>
<evidence type="ECO:0000256" key="1">
    <source>
        <dbReference type="SAM" id="MobiDB-lite"/>
    </source>
</evidence>
<sequence>MASKQGGSGRGRGRCRKQNRSGYHSPKEKDNKSTEQLDETSPVVQAFRIFQRELDSRNDRNERIVKLSRDITIESKRIIFLLQRCAGGSAEILGFGSEEEFPRFPRFRWLPRLQLNKRAMIRGVLRNENSTTCGQDDNFIDLR</sequence>
<feature type="region of interest" description="Disordered" evidence="1">
    <location>
        <begin position="1"/>
        <end position="40"/>
    </location>
</feature>
<protein>
    <submittedName>
        <fullName evidence="2">Translin associated protein x</fullName>
    </submittedName>
</protein>
<proteinExistence type="predicted"/>
<comment type="caution">
    <text evidence="2">The sequence shown here is derived from an EMBL/GenBank/DDBJ whole genome shotgun (WGS) entry which is preliminary data.</text>
</comment>
<name>A0AAV4A0C4_9GAST</name>
<dbReference type="InterPro" id="IPR016068">
    <property type="entry name" value="Translin_N"/>
</dbReference>
<feature type="compositionally biased region" description="Gly residues" evidence="1">
    <location>
        <begin position="1"/>
        <end position="10"/>
    </location>
</feature>
<dbReference type="GO" id="GO:0043565">
    <property type="term" value="F:sequence-specific DNA binding"/>
    <property type="evidence" value="ECO:0007669"/>
    <property type="project" value="InterPro"/>
</dbReference>
<dbReference type="PANTHER" id="PTHR10741">
    <property type="entry name" value="TRANSLIN AND TRANSLIN ASSOCIATED PROTEIN X"/>
    <property type="match status" value="1"/>
</dbReference>
<evidence type="ECO:0000313" key="3">
    <source>
        <dbReference type="Proteomes" id="UP000735302"/>
    </source>
</evidence>
<dbReference type="AlphaFoldDB" id="A0AAV4A0C4"/>
<gene>
    <name evidence="2" type="ORF">PoB_002662300</name>
</gene>
<accession>A0AAV4A0C4</accession>
<dbReference type="InterPro" id="IPR036081">
    <property type="entry name" value="Translin_sf"/>
</dbReference>
<dbReference type="Gene3D" id="1.20.58.190">
    <property type="entry name" value="Translin, domain 1"/>
    <property type="match status" value="1"/>
</dbReference>
<dbReference type="Pfam" id="PF01997">
    <property type="entry name" value="Translin"/>
    <property type="match status" value="1"/>
</dbReference>
<organism evidence="2 3">
    <name type="scientific">Plakobranchus ocellatus</name>
    <dbReference type="NCBI Taxonomy" id="259542"/>
    <lineage>
        <taxon>Eukaryota</taxon>
        <taxon>Metazoa</taxon>
        <taxon>Spiralia</taxon>
        <taxon>Lophotrochozoa</taxon>
        <taxon>Mollusca</taxon>
        <taxon>Gastropoda</taxon>
        <taxon>Heterobranchia</taxon>
        <taxon>Euthyneura</taxon>
        <taxon>Panpulmonata</taxon>
        <taxon>Sacoglossa</taxon>
        <taxon>Placobranchoidea</taxon>
        <taxon>Plakobranchidae</taxon>
        <taxon>Plakobranchus</taxon>
    </lineage>
</organism>
<dbReference type="EMBL" id="BLXT01003030">
    <property type="protein sequence ID" value="GFO00118.1"/>
    <property type="molecule type" value="Genomic_DNA"/>
</dbReference>